<keyword evidence="1" id="KW-1133">Transmembrane helix</keyword>
<evidence type="ECO:0000256" key="1">
    <source>
        <dbReference type="SAM" id="Phobius"/>
    </source>
</evidence>
<gene>
    <name evidence="2" type="ORF">OHV25_25255</name>
</gene>
<keyword evidence="1" id="KW-0812">Transmembrane</keyword>
<proteinExistence type="predicted"/>
<evidence type="ECO:0000313" key="2">
    <source>
        <dbReference type="EMBL" id="WTU42646.1"/>
    </source>
</evidence>
<organism evidence="2">
    <name type="scientific">Streptomyces sp. NBC_00060</name>
    <dbReference type="NCBI Taxonomy" id="2975636"/>
    <lineage>
        <taxon>Bacteria</taxon>
        <taxon>Bacillati</taxon>
        <taxon>Actinomycetota</taxon>
        <taxon>Actinomycetes</taxon>
        <taxon>Kitasatosporales</taxon>
        <taxon>Streptomycetaceae</taxon>
        <taxon>Streptomyces</taxon>
    </lineage>
</organism>
<reference evidence="2" key="1">
    <citation type="submission" date="2022-10" db="EMBL/GenBank/DDBJ databases">
        <title>The complete genomes of actinobacterial strains from the NBC collection.</title>
        <authorList>
            <person name="Joergensen T.S."/>
            <person name="Alvarez Arevalo M."/>
            <person name="Sterndorff E.B."/>
            <person name="Faurdal D."/>
            <person name="Vuksanovic O."/>
            <person name="Mourched A.-S."/>
            <person name="Charusanti P."/>
            <person name="Shaw S."/>
            <person name="Blin K."/>
            <person name="Weber T."/>
        </authorList>
    </citation>
    <scope>NUCLEOTIDE SEQUENCE</scope>
    <source>
        <strain evidence="2">NBC_00060</strain>
    </source>
</reference>
<dbReference type="AlphaFoldDB" id="A0AAU2H399"/>
<dbReference type="EMBL" id="CP108253">
    <property type="protein sequence ID" value="WTU42646.1"/>
    <property type="molecule type" value="Genomic_DNA"/>
</dbReference>
<accession>A0AAU2H399</accession>
<feature type="transmembrane region" description="Helical" evidence="1">
    <location>
        <begin position="6"/>
        <end position="28"/>
    </location>
</feature>
<keyword evidence="1" id="KW-0472">Membrane</keyword>
<protein>
    <submittedName>
        <fullName evidence="2">Uncharacterized protein</fullName>
    </submittedName>
</protein>
<name>A0AAU2H399_9ACTN</name>
<sequence>MPDITAAIAPLTSMGAIVGAVIVTAIAHPDPLVRLRARQVLEIIFTRRGNS</sequence>